<gene>
    <name evidence="2" type="ORF">RF687_13185</name>
</gene>
<dbReference type="Proteomes" id="UP001230065">
    <property type="component" value="Unassembled WGS sequence"/>
</dbReference>
<accession>A0AAW8LE99</accession>
<dbReference type="RefSeq" id="WP_308680623.1">
    <property type="nucleotide sequence ID" value="NZ_JAMZMF010000033.1"/>
</dbReference>
<reference evidence="2" key="1">
    <citation type="submission" date="2022-06" db="EMBL/GenBank/DDBJ databases">
        <title>Draft Genome Sequences of Three Actinomyces oris Strains, Isolated from Healthy Human Feces.</title>
        <authorList>
            <person name="Ye Y."/>
            <person name="Liu C."/>
            <person name="Zhao J."/>
            <person name="Xu J."/>
            <person name="Huang H."/>
            <person name="Wang B."/>
            <person name="Wei J."/>
            <person name="Jing X."/>
        </authorList>
    </citation>
    <scope>NUCLEOTIDE SEQUENCE</scope>
    <source>
        <strain evidence="2">CNGBCC1803727</strain>
    </source>
</reference>
<feature type="domain" description="NB-ARC" evidence="1">
    <location>
        <begin position="259"/>
        <end position="400"/>
    </location>
</feature>
<evidence type="ECO:0000313" key="2">
    <source>
        <dbReference type="EMBL" id="MDR0178895.1"/>
    </source>
</evidence>
<dbReference type="InterPro" id="IPR027417">
    <property type="entry name" value="P-loop_NTPase"/>
</dbReference>
<dbReference type="PANTHER" id="PTHR35205:SF1">
    <property type="entry name" value="ZU5 DOMAIN-CONTAINING PROTEIN"/>
    <property type="match status" value="1"/>
</dbReference>
<sequence>MADPLSLAVLSMTTSLAGLVMRGAAVAVDPSWSSAASLPSEALNAWRSLRRLQQGRGGQENPLEESIKTRLQKQVDDTGERYKRTGATQSALAGAVTEMEVALTELSGDDATVLEAVRFPDNFETYLRRQTAGRRQNVEAAAEPFFDDLTRIVAEEFIHQAPGSRAFDIAALKQLLAGQNQILAYQEQLLEGQAGTHGLLGAMATDIKEIHGAIPRRQSASPTRIRFGSRPRVTTGFVKREGQDELFDAIFTRAEPRTALTGMRGSGKTQLAAAVAAKCEDEGWPIVAWINAASREELIADLYELALRAGIDAPKDVPPETIIQRFLDQLRSAEAADRLFVFDNVENLDDLRDLIPEGSGVRVVITTTRHLDWDSLGWHPITVGVFERDQSITLLCERSGDTHRETADQIAAALGDLPVAVTQAAATAKWGHYSLSEYFKRLSNHPLESSISRLEGDDYPDATGIALFMAYEQALEQFRTKHPQQERIVTSLLDILSLLAASGVPTHWLLALEDDSDAVRDSLSFLKRSSILQESTDGDKTIIHRLQGQVYRETYLSEQGKFNKACTYATTILDKIDIDQLTNFEQQRQETRNLVEQIGAVTSQDHSRPLFSDPDFGALLATTIRNAADLGMPQLALTLTDSVTRAGDTLGSDHPSTLTSRNNLAGAYLDAGRLDDAIALYE</sequence>
<dbReference type="Gene3D" id="1.25.40.10">
    <property type="entry name" value="Tetratricopeptide repeat domain"/>
    <property type="match status" value="1"/>
</dbReference>
<dbReference type="InterPro" id="IPR011990">
    <property type="entry name" value="TPR-like_helical_dom_sf"/>
</dbReference>
<organism evidence="2 3">
    <name type="scientific">Actinomyces oris</name>
    <dbReference type="NCBI Taxonomy" id="544580"/>
    <lineage>
        <taxon>Bacteria</taxon>
        <taxon>Bacillati</taxon>
        <taxon>Actinomycetota</taxon>
        <taxon>Actinomycetes</taxon>
        <taxon>Actinomycetales</taxon>
        <taxon>Actinomycetaceae</taxon>
        <taxon>Actinomyces</taxon>
    </lineage>
</organism>
<dbReference type="PANTHER" id="PTHR35205">
    <property type="entry name" value="NB-ARC AND TPR DOMAIN PROTEIN"/>
    <property type="match status" value="1"/>
</dbReference>
<protein>
    <submittedName>
        <fullName evidence="2">NB-ARC domain-containing protein</fullName>
    </submittedName>
</protein>
<name>A0AAW8LE99_9ACTO</name>
<evidence type="ECO:0000259" key="1">
    <source>
        <dbReference type="Pfam" id="PF00931"/>
    </source>
</evidence>
<dbReference type="EMBL" id="JAMZMF010000033">
    <property type="protein sequence ID" value="MDR0178895.1"/>
    <property type="molecule type" value="Genomic_DNA"/>
</dbReference>
<dbReference type="Gene3D" id="3.40.50.300">
    <property type="entry name" value="P-loop containing nucleotide triphosphate hydrolases"/>
    <property type="match status" value="1"/>
</dbReference>
<dbReference type="CDD" id="cd00009">
    <property type="entry name" value="AAA"/>
    <property type="match status" value="1"/>
</dbReference>
<proteinExistence type="predicted"/>
<dbReference type="InterPro" id="IPR002182">
    <property type="entry name" value="NB-ARC"/>
</dbReference>
<dbReference type="Pfam" id="PF00931">
    <property type="entry name" value="NB-ARC"/>
    <property type="match status" value="1"/>
</dbReference>
<dbReference type="AlphaFoldDB" id="A0AAW8LE99"/>
<comment type="caution">
    <text evidence="2">The sequence shown here is derived from an EMBL/GenBank/DDBJ whole genome shotgun (WGS) entry which is preliminary data.</text>
</comment>
<feature type="non-terminal residue" evidence="2">
    <location>
        <position position="682"/>
    </location>
</feature>
<dbReference type="GO" id="GO:0043531">
    <property type="term" value="F:ADP binding"/>
    <property type="evidence" value="ECO:0007669"/>
    <property type="project" value="InterPro"/>
</dbReference>
<evidence type="ECO:0000313" key="3">
    <source>
        <dbReference type="Proteomes" id="UP001230065"/>
    </source>
</evidence>
<dbReference type="SUPFAM" id="SSF52540">
    <property type="entry name" value="P-loop containing nucleoside triphosphate hydrolases"/>
    <property type="match status" value="1"/>
</dbReference>